<accession>A0A4V2EU45</accession>
<feature type="region of interest" description="Disordered" evidence="1">
    <location>
        <begin position="1"/>
        <end position="27"/>
    </location>
</feature>
<proteinExistence type="predicted"/>
<dbReference type="InterPro" id="IPR021345">
    <property type="entry name" value="DUF2961"/>
</dbReference>
<evidence type="ECO:0000313" key="2">
    <source>
        <dbReference type="EMBL" id="RZS43293.1"/>
    </source>
</evidence>
<evidence type="ECO:0000313" key="3">
    <source>
        <dbReference type="Proteomes" id="UP000294257"/>
    </source>
</evidence>
<evidence type="ECO:0000256" key="1">
    <source>
        <dbReference type="SAM" id="MobiDB-lite"/>
    </source>
</evidence>
<sequence length="858" mass="92501">MRSRSPRSPRRTDGGESPGGDSGPSGGRRWAVALAAIALSLVIPGTTPASAQQQLPQPPRVPGVTAALADKGPIGWDVYRTLDGAARLRAGSQVKQFSSYDRTGGNDDGFVGTYSCLRITAAGCVIAEKTGAGQIESMWFTRDYGSMVNTGRIRVEMDGVTVLNAMLQDVVDGKRGAPFVWPLVGNGNDTSGGAVIKVPMPYVNSMRVTVQHNPLFYHVSYREFADPIGVRTFNPADRADDVITNLRGFGVRDPKPFVPGAPVQANTKDVAPGAAASFMDLKGAGWINQLRVRLPQVVASPRVVSDGRAFGPSGGSSFRANIHPGNSGVRITRRYDPLIADQRTRLKVEGREIAVLDSGPSRPGLWDNHIIEVPQALTGGKFQVNVATEFISSSLDVNEFRYDVHSKVGNDWVRTDIIDVGPGHTSEEAAHGYVIRLQTWNGFRAYRYPSNPDELSRSDAVLNDARLRITFDGKSTVDAPIGEFFGSGLGEHDVRNLMTTIDGSFDGWYQSWWPMPYAKGAKVEIVNGSGIPITGATVEVATKADSTVPAKLKPGGSLGYFNATHHRGQTVNGADWVFLQTNGRGLFYGATHSMRGLIAAGNRRNYLEGDERVYVDGAASPTLYGTGSEDYYESGWYFRDGTTYAMPLAGNPSHEMDGDGCQYDCTGAYRLLVGDAVSFATSLRFGIEHGPANNEPGDYGSTAYWYGQPDVGLTETDGVDVTDEASRTAHKYTAVNETRSVLESTFEGDNDTAPIRRGTTTATGPVEFTVAVKQDNAGVRLLRLGDQATAYQRATVLVDGLAVGTWMQPLGNKHSRWLEDSFELPSSVTSGKASVTVRIEPETGAPPWSASRYRVLTR</sequence>
<dbReference type="Proteomes" id="UP000294257">
    <property type="component" value="Unassembled WGS sequence"/>
</dbReference>
<reference evidence="2 3" key="1">
    <citation type="submission" date="2019-02" db="EMBL/GenBank/DDBJ databases">
        <title>Genomic Encyclopedia of Type Strains, Phase IV (KMG-IV): sequencing the most valuable type-strain genomes for metagenomic binning, comparative biology and taxonomic classification.</title>
        <authorList>
            <person name="Goeker M."/>
        </authorList>
    </citation>
    <scope>NUCLEOTIDE SEQUENCE [LARGE SCALE GENOMIC DNA]</scope>
    <source>
        <strain evidence="2 3">DSM 101727</strain>
    </source>
</reference>
<feature type="compositionally biased region" description="Gly residues" evidence="1">
    <location>
        <begin position="16"/>
        <end position="26"/>
    </location>
</feature>
<dbReference type="EMBL" id="SGWQ01000002">
    <property type="protein sequence ID" value="RZS43293.1"/>
    <property type="molecule type" value="Genomic_DNA"/>
</dbReference>
<gene>
    <name evidence="2" type="ORF">EV193_102272</name>
</gene>
<protein>
    <submittedName>
        <fullName evidence="2">DUF2961 family protein</fullName>
    </submittedName>
</protein>
<organism evidence="2 3">
    <name type="scientific">Herbihabitans rhizosphaerae</name>
    <dbReference type="NCBI Taxonomy" id="1872711"/>
    <lineage>
        <taxon>Bacteria</taxon>
        <taxon>Bacillati</taxon>
        <taxon>Actinomycetota</taxon>
        <taxon>Actinomycetes</taxon>
        <taxon>Pseudonocardiales</taxon>
        <taxon>Pseudonocardiaceae</taxon>
        <taxon>Herbihabitans</taxon>
    </lineage>
</organism>
<name>A0A4V2EU45_9PSEU</name>
<dbReference type="AlphaFoldDB" id="A0A4V2EU45"/>
<dbReference type="Pfam" id="PF11175">
    <property type="entry name" value="DUF2961"/>
    <property type="match status" value="1"/>
</dbReference>
<dbReference type="Gene3D" id="2.60.120.1390">
    <property type="match status" value="3"/>
</dbReference>
<comment type="caution">
    <text evidence="2">The sequence shown here is derived from an EMBL/GenBank/DDBJ whole genome shotgun (WGS) entry which is preliminary data.</text>
</comment>
<keyword evidence="3" id="KW-1185">Reference proteome</keyword>